<accession>A0A9P4HYR8</accession>
<dbReference type="InterPro" id="IPR024732">
    <property type="entry name" value="NAGLU_C"/>
</dbReference>
<dbReference type="Proteomes" id="UP000799776">
    <property type="component" value="Unassembled WGS sequence"/>
</dbReference>
<keyword evidence="7" id="KW-1185">Reference proteome</keyword>
<dbReference type="InterPro" id="IPR007781">
    <property type="entry name" value="NAGLU"/>
</dbReference>
<evidence type="ECO:0000259" key="3">
    <source>
        <dbReference type="Pfam" id="PF05089"/>
    </source>
</evidence>
<dbReference type="GO" id="GO:0016787">
    <property type="term" value="F:hydrolase activity"/>
    <property type="evidence" value="ECO:0007669"/>
    <property type="project" value="UniProtKB-KW"/>
</dbReference>
<dbReference type="Pfam" id="PF05089">
    <property type="entry name" value="NAGLU"/>
    <property type="match status" value="1"/>
</dbReference>
<dbReference type="PANTHER" id="PTHR12872">
    <property type="entry name" value="ALPHA-N-ACETYLGLUCOSAMINIDASE"/>
    <property type="match status" value="1"/>
</dbReference>
<dbReference type="OrthoDB" id="64736at2759"/>
<sequence>MRVSALVALLATSAASIAAPHCDATGTQGLVDLVSRRMPAHVGSFEFCLRSSGSGLRDGSAAPENGSSQGYDAYVVSSTAGGRVRVESETLSGLASGLHRYLADVVHVDIWWFIGSRLHVAPAKLPVLNTSLSGQSVVKWRYHFNTVTFSYTTVFWTWEDWELELDWLALRGVNLPLAWVGQEKILIEVFRDLGLLDNEIASFLSGPAFQAWNRFGNIQGSWGGYGSLPQSWINGQSELQKKIVCRMVELGMTPVLPSFTGFVPRAITRVLPNATVVNGTRWNNFPAQYTNVTFLSPVDPTFAALQKNFIDKQTAAYGNITHIYTLDQYNENTPSSSDPAYLQKISHSTWQSLKAADPDAVWMMQGWLFFVNSAFWTEARIQAYLSGVSNNEDMLILDLFSESEPQWQRTRSYDGKPWIWCQLHDYGGTMGLYGQVENVTVNSMQALAESDHLVGFGNTMEAQEGNEVVYSLLLDQAWSSTPIDIERYFHSWATRRYNDVSCNKTSTPHLLPQPLYTASSLLSTTAYNNTNLTSAAAVPKSLLELRPALSGLANRTTAQFPITTINYPPEAMVEVWSLMRNASRLRPDLLDHPAYQHDMVDVTRQVLANAFVVLYQGFVDALAANASAGSLQAKGADMLGLICSLDAVLRMERGFGLEGWMSAAREWAEVDAGSAAAVALFEFDARNLVTLWGPDGELSDYASREWSGLVGGYYGERWRTFVDEVLEERLDGFEMGWQRSGNGNGDGMQRSLEDVLEELTWKWPRIFG</sequence>
<evidence type="ECO:0000256" key="2">
    <source>
        <dbReference type="SAM" id="SignalP"/>
    </source>
</evidence>
<dbReference type="Gene3D" id="3.20.20.80">
    <property type="entry name" value="Glycosidases"/>
    <property type="match status" value="1"/>
</dbReference>
<feature type="domain" description="Alpha-N-acetylglucosaminidase tim-barrel" evidence="3">
    <location>
        <begin position="141"/>
        <end position="479"/>
    </location>
</feature>
<evidence type="ECO:0000259" key="5">
    <source>
        <dbReference type="Pfam" id="PF12972"/>
    </source>
</evidence>
<feature type="domain" description="Alpha-N-acetylglucosaminidase N-terminal" evidence="4">
    <location>
        <begin position="30"/>
        <end position="126"/>
    </location>
</feature>
<comment type="caution">
    <text evidence="6">The sequence shown here is derived from an EMBL/GenBank/DDBJ whole genome shotgun (WGS) entry which is preliminary data.</text>
</comment>
<dbReference type="InterPro" id="IPR029018">
    <property type="entry name" value="Hex-like_dom2"/>
</dbReference>
<dbReference type="EMBL" id="ML978711">
    <property type="protein sequence ID" value="KAF2091731.1"/>
    <property type="molecule type" value="Genomic_DNA"/>
</dbReference>
<dbReference type="PANTHER" id="PTHR12872:SF1">
    <property type="entry name" value="ALPHA-N-ACETYLGLUCOSAMINIDASE"/>
    <property type="match status" value="1"/>
</dbReference>
<evidence type="ECO:0000256" key="1">
    <source>
        <dbReference type="ARBA" id="ARBA00022801"/>
    </source>
</evidence>
<evidence type="ECO:0000313" key="6">
    <source>
        <dbReference type="EMBL" id="KAF2091731.1"/>
    </source>
</evidence>
<evidence type="ECO:0000313" key="7">
    <source>
        <dbReference type="Proteomes" id="UP000799776"/>
    </source>
</evidence>
<proteinExistence type="predicted"/>
<gene>
    <name evidence="6" type="ORF">K490DRAFT_70516</name>
</gene>
<protein>
    <submittedName>
        <fullName evidence="6">Glycoside hydrolase family 89 protein</fullName>
    </submittedName>
</protein>
<keyword evidence="1 6" id="KW-0378">Hydrolase</keyword>
<feature type="signal peptide" evidence="2">
    <location>
        <begin position="1"/>
        <end position="18"/>
    </location>
</feature>
<dbReference type="InterPro" id="IPR024240">
    <property type="entry name" value="NAGLU_N"/>
</dbReference>
<name>A0A9P4HYR8_9PEZI</name>
<dbReference type="AlphaFoldDB" id="A0A9P4HYR8"/>
<feature type="chain" id="PRO_5040260210" evidence="2">
    <location>
        <begin position="19"/>
        <end position="768"/>
    </location>
</feature>
<keyword evidence="2" id="KW-0732">Signal</keyword>
<dbReference type="Gene3D" id="1.20.120.670">
    <property type="entry name" value="N-acetyl-b-d-glucoasminidase"/>
    <property type="match status" value="1"/>
</dbReference>
<organism evidence="6 7">
    <name type="scientific">Saccharata proteae CBS 121410</name>
    <dbReference type="NCBI Taxonomy" id="1314787"/>
    <lineage>
        <taxon>Eukaryota</taxon>
        <taxon>Fungi</taxon>
        <taxon>Dikarya</taxon>
        <taxon>Ascomycota</taxon>
        <taxon>Pezizomycotina</taxon>
        <taxon>Dothideomycetes</taxon>
        <taxon>Dothideomycetes incertae sedis</taxon>
        <taxon>Botryosphaeriales</taxon>
        <taxon>Saccharataceae</taxon>
        <taxon>Saccharata</taxon>
    </lineage>
</organism>
<reference evidence="6" key="1">
    <citation type="journal article" date="2020" name="Stud. Mycol.">
        <title>101 Dothideomycetes genomes: a test case for predicting lifestyles and emergence of pathogens.</title>
        <authorList>
            <person name="Haridas S."/>
            <person name="Albert R."/>
            <person name="Binder M."/>
            <person name="Bloem J."/>
            <person name="Labutti K."/>
            <person name="Salamov A."/>
            <person name="Andreopoulos B."/>
            <person name="Baker S."/>
            <person name="Barry K."/>
            <person name="Bills G."/>
            <person name="Bluhm B."/>
            <person name="Cannon C."/>
            <person name="Castanera R."/>
            <person name="Culley D."/>
            <person name="Daum C."/>
            <person name="Ezra D."/>
            <person name="Gonzalez J."/>
            <person name="Henrissat B."/>
            <person name="Kuo A."/>
            <person name="Liang C."/>
            <person name="Lipzen A."/>
            <person name="Lutzoni F."/>
            <person name="Magnuson J."/>
            <person name="Mondo S."/>
            <person name="Nolan M."/>
            <person name="Ohm R."/>
            <person name="Pangilinan J."/>
            <person name="Park H.-J."/>
            <person name="Ramirez L."/>
            <person name="Alfaro M."/>
            <person name="Sun H."/>
            <person name="Tritt A."/>
            <person name="Yoshinaga Y."/>
            <person name="Zwiers L.-H."/>
            <person name="Turgeon B."/>
            <person name="Goodwin S."/>
            <person name="Spatafora J."/>
            <person name="Crous P."/>
            <person name="Grigoriev I."/>
        </authorList>
    </citation>
    <scope>NUCLEOTIDE SEQUENCE</scope>
    <source>
        <strain evidence="6">CBS 121410</strain>
    </source>
</reference>
<dbReference type="Pfam" id="PF12971">
    <property type="entry name" value="NAGLU_N"/>
    <property type="match status" value="1"/>
</dbReference>
<dbReference type="Gene3D" id="3.30.379.10">
    <property type="entry name" value="Chitobiase/beta-hexosaminidase domain 2-like"/>
    <property type="match status" value="1"/>
</dbReference>
<dbReference type="InterPro" id="IPR024733">
    <property type="entry name" value="NAGLU_tim-barrel"/>
</dbReference>
<feature type="domain" description="Alpha-N-acetylglucosaminidase C-terminal" evidence="5">
    <location>
        <begin position="488"/>
        <end position="728"/>
    </location>
</feature>
<dbReference type="Pfam" id="PF12972">
    <property type="entry name" value="NAGLU_C"/>
    <property type="match status" value="1"/>
</dbReference>
<evidence type="ECO:0000259" key="4">
    <source>
        <dbReference type="Pfam" id="PF12971"/>
    </source>
</evidence>